<dbReference type="Proteomes" id="UP000011907">
    <property type="component" value="Unassembled WGS sequence"/>
</dbReference>
<feature type="domain" description="NADH:flavin oxidoreductase/NADH oxidase N-terminal" evidence="3">
    <location>
        <begin position="16"/>
        <end position="339"/>
    </location>
</feature>
<dbReference type="SUPFAM" id="SSF51395">
    <property type="entry name" value="FMN-linked oxidoreductases"/>
    <property type="match status" value="1"/>
</dbReference>
<dbReference type="Gene3D" id="3.20.20.70">
    <property type="entry name" value="Aldolase class I"/>
    <property type="match status" value="1"/>
</dbReference>
<evidence type="ECO:0000256" key="2">
    <source>
        <dbReference type="ARBA" id="ARBA00023002"/>
    </source>
</evidence>
<evidence type="ECO:0000256" key="1">
    <source>
        <dbReference type="ARBA" id="ARBA00022630"/>
    </source>
</evidence>
<dbReference type="Pfam" id="PF00724">
    <property type="entry name" value="Oxidored_FMN"/>
    <property type="match status" value="1"/>
</dbReference>
<keyword evidence="2" id="KW-0560">Oxidoreductase</keyword>
<evidence type="ECO:0000259" key="3">
    <source>
        <dbReference type="Pfam" id="PF00724"/>
    </source>
</evidence>
<dbReference type="EMBL" id="AOFM01000009">
    <property type="protein sequence ID" value="EME73263.1"/>
    <property type="molecule type" value="Genomic_DNA"/>
</dbReference>
<dbReference type="GO" id="GO:0010181">
    <property type="term" value="F:FMN binding"/>
    <property type="evidence" value="ECO:0007669"/>
    <property type="project" value="InterPro"/>
</dbReference>
<dbReference type="eggNOG" id="COG1902">
    <property type="taxonomic scope" value="Bacteria"/>
</dbReference>
<dbReference type="InterPro" id="IPR051799">
    <property type="entry name" value="NADH_flavin_oxidoreductase"/>
</dbReference>
<keyword evidence="1" id="KW-0285">Flavoprotein</keyword>
<protein>
    <submittedName>
        <fullName evidence="4">NADH-dependent flavin oxidoreductase YqiG</fullName>
    </submittedName>
</protein>
<dbReference type="PANTHER" id="PTHR43656:SF2">
    <property type="entry name" value="BINDING OXIDOREDUCTASE, PUTATIVE (AFU_ORTHOLOGUE AFUA_2G08260)-RELATED"/>
    <property type="match status" value="1"/>
</dbReference>
<dbReference type="InterPro" id="IPR001155">
    <property type="entry name" value="OxRdtase_FMN_N"/>
</dbReference>
<name>M5P1F5_9BACI</name>
<reference evidence="4 5" key="1">
    <citation type="journal article" date="2013" name="Genome Announc.">
        <title>Draft Whole-Genome Sequence of Bacillus sonorensis Strain L12, a Source of Nonribosomal Lipopeptides.</title>
        <authorList>
            <person name="Adimpong D.B."/>
            <person name="Sorensen K.I."/>
            <person name="Nielsen D.S."/>
            <person name="Thorsen L."/>
            <person name="Rasmussen T.B."/>
            <person name="Derkx P.M."/>
            <person name="Jespersen L."/>
        </authorList>
    </citation>
    <scope>NUCLEOTIDE SEQUENCE [LARGE SCALE GENOMIC DNA]</scope>
    <source>
        <strain evidence="4 5">L12</strain>
    </source>
</reference>
<dbReference type="InterPro" id="IPR013785">
    <property type="entry name" value="Aldolase_TIM"/>
</dbReference>
<dbReference type="PATRIC" id="fig|1274524.3.peg.3474"/>
<proteinExistence type="predicted"/>
<dbReference type="PANTHER" id="PTHR43656">
    <property type="entry name" value="BINDING OXIDOREDUCTASE, PUTATIVE (AFU_ORTHOLOGUE AFUA_2G08260)-RELATED"/>
    <property type="match status" value="1"/>
</dbReference>
<dbReference type="CDD" id="cd04735">
    <property type="entry name" value="OYE_like_4_FMN"/>
    <property type="match status" value="1"/>
</dbReference>
<evidence type="ECO:0000313" key="5">
    <source>
        <dbReference type="Proteomes" id="UP000011907"/>
    </source>
</evidence>
<sequence>MLYQKGEKNMKKQYASLFTPFTFKNGIQLKNRIIMPPMGHSSSLPGGLISDDELVYYAARTTDVGMAITSATTIQPGTGFPGIPGAEHDDQIPGLTRLAATLKKHGAKAILQLFHPGAKGIERTVSASAVAPNPDAPVPRALSEQEIQELIHAFGQAARRAIEAGFDGVEIHGANGFLVHQFFSPYYNRRNDSWGGTLEKRMRFPLQIIEEIRRVAESCHQPSFIIGYKFSPEEPETPGITMDQTLSFVNVLQKQALDYLHVSLVDFRSLPRRGADRSRTRMELIKETVQDRIPLIGAGQVRIPEDAVQALKTGADLIGIGRGLLMDPEWLQKVQAGKEADIQTTLSRHDQRKLVIPDAFWENIPMYIDFND</sequence>
<evidence type="ECO:0000313" key="4">
    <source>
        <dbReference type="EMBL" id="EME73263.1"/>
    </source>
</evidence>
<comment type="caution">
    <text evidence="4">The sequence shown here is derived from an EMBL/GenBank/DDBJ whole genome shotgun (WGS) entry which is preliminary data.</text>
</comment>
<dbReference type="AlphaFoldDB" id="M5P1F5"/>
<gene>
    <name evidence="4" type="ORF">BSONL12_16104</name>
</gene>
<organism evidence="4 5">
    <name type="scientific">Bacillus sonorensis L12</name>
    <dbReference type="NCBI Taxonomy" id="1274524"/>
    <lineage>
        <taxon>Bacteria</taxon>
        <taxon>Bacillati</taxon>
        <taxon>Bacillota</taxon>
        <taxon>Bacilli</taxon>
        <taxon>Bacillales</taxon>
        <taxon>Bacillaceae</taxon>
        <taxon>Bacillus</taxon>
    </lineage>
</organism>
<accession>M5P1F5</accession>
<dbReference type="STRING" id="1274524.BSONL12_16104"/>
<dbReference type="GO" id="GO:0016491">
    <property type="term" value="F:oxidoreductase activity"/>
    <property type="evidence" value="ECO:0007669"/>
    <property type="project" value="UniProtKB-KW"/>
</dbReference>